<gene>
    <name evidence="9" type="primary">trg_3</name>
    <name evidence="9" type="ORF">HC248_02976</name>
</gene>
<dbReference type="FunFam" id="1.10.287.950:FF:000001">
    <property type="entry name" value="Methyl-accepting chemotaxis sensory transducer"/>
    <property type="match status" value="1"/>
</dbReference>
<evidence type="ECO:0000256" key="3">
    <source>
        <dbReference type="ARBA" id="ARBA00029447"/>
    </source>
</evidence>
<keyword evidence="2" id="KW-0488">Methylation</keyword>
<dbReference type="SUPFAM" id="SSF58104">
    <property type="entry name" value="Methyl-accepting chemotaxis protein (MCP) signaling domain"/>
    <property type="match status" value="1"/>
</dbReference>
<dbReference type="InterPro" id="IPR033462">
    <property type="entry name" value="Cache_3-Cache_2"/>
</dbReference>
<dbReference type="PROSITE" id="PS50885">
    <property type="entry name" value="HAMP"/>
    <property type="match status" value="1"/>
</dbReference>
<evidence type="ECO:0000256" key="4">
    <source>
        <dbReference type="PROSITE-ProRule" id="PRU00284"/>
    </source>
</evidence>
<feature type="transmembrane region" description="Helical" evidence="6">
    <location>
        <begin position="29"/>
        <end position="50"/>
    </location>
</feature>
<evidence type="ECO:0000259" key="7">
    <source>
        <dbReference type="PROSITE" id="PS50111"/>
    </source>
</evidence>
<dbReference type="InterPro" id="IPR004090">
    <property type="entry name" value="Chemotax_Me-accpt_rcpt"/>
</dbReference>
<keyword evidence="5" id="KW-0175">Coiled coil</keyword>
<dbReference type="AlphaFoldDB" id="A0A6H2HDV7"/>
<comment type="subcellular location">
    <subcellularLocation>
        <location evidence="1">Membrane</location>
    </subcellularLocation>
</comment>
<dbReference type="PRINTS" id="PR00260">
    <property type="entry name" value="CHEMTRNSDUCR"/>
</dbReference>
<evidence type="ECO:0000256" key="5">
    <source>
        <dbReference type="SAM" id="Coils"/>
    </source>
</evidence>
<dbReference type="GO" id="GO:0005886">
    <property type="term" value="C:plasma membrane"/>
    <property type="evidence" value="ECO:0007669"/>
    <property type="project" value="TreeGrafter"/>
</dbReference>
<evidence type="ECO:0000259" key="8">
    <source>
        <dbReference type="PROSITE" id="PS50885"/>
    </source>
</evidence>
<evidence type="ECO:0000256" key="1">
    <source>
        <dbReference type="ARBA" id="ARBA00004370"/>
    </source>
</evidence>
<dbReference type="GO" id="GO:0006935">
    <property type="term" value="P:chemotaxis"/>
    <property type="evidence" value="ECO:0007669"/>
    <property type="project" value="InterPro"/>
</dbReference>
<dbReference type="InterPro" id="IPR004089">
    <property type="entry name" value="MCPsignal_dom"/>
</dbReference>
<accession>A0A6H2HDV7</accession>
<feature type="coiled-coil region" evidence="5">
    <location>
        <begin position="612"/>
        <end position="650"/>
    </location>
</feature>
<dbReference type="CDD" id="cd11386">
    <property type="entry name" value="MCP_signal"/>
    <property type="match status" value="1"/>
</dbReference>
<dbReference type="Pfam" id="PF00015">
    <property type="entry name" value="MCPsignal"/>
    <property type="match status" value="1"/>
</dbReference>
<dbReference type="SUPFAM" id="SSF103190">
    <property type="entry name" value="Sensory domain-like"/>
    <property type="match status" value="1"/>
</dbReference>
<dbReference type="SMART" id="SM00304">
    <property type="entry name" value="HAMP"/>
    <property type="match status" value="1"/>
</dbReference>
<feature type="domain" description="Methyl-accepting transducer" evidence="7">
    <location>
        <begin position="412"/>
        <end position="641"/>
    </location>
</feature>
<dbReference type="InterPro" id="IPR003660">
    <property type="entry name" value="HAMP_dom"/>
</dbReference>
<feature type="domain" description="HAMP" evidence="8">
    <location>
        <begin position="355"/>
        <end position="407"/>
    </location>
</feature>
<dbReference type="Proteomes" id="UP000502041">
    <property type="component" value="Chromosome"/>
</dbReference>
<dbReference type="KEGG" id="pvac:HC248_02976"/>
<evidence type="ECO:0000256" key="2">
    <source>
        <dbReference type="ARBA" id="ARBA00022481"/>
    </source>
</evidence>
<name>A0A6H2HDV7_9BURK</name>
<reference evidence="9 10" key="1">
    <citation type="submission" date="2020-04" db="EMBL/GenBank/DDBJ databases">
        <title>Complete genome of a Psychrophilic, Marine, Gas Vacuolate Bacterium Polaromonas vacuolata KCTC 22033T.</title>
        <authorList>
            <person name="Hwang K."/>
            <person name="Kim K.M."/>
        </authorList>
    </citation>
    <scope>NUCLEOTIDE SEQUENCE [LARGE SCALE GENOMIC DNA]</scope>
    <source>
        <strain evidence="9 10">KCTC 22033</strain>
    </source>
</reference>
<organism evidence="9 10">
    <name type="scientific">Polaromonas vacuolata</name>
    <dbReference type="NCBI Taxonomy" id="37448"/>
    <lineage>
        <taxon>Bacteria</taxon>
        <taxon>Pseudomonadati</taxon>
        <taxon>Pseudomonadota</taxon>
        <taxon>Betaproteobacteria</taxon>
        <taxon>Burkholderiales</taxon>
        <taxon>Comamonadaceae</taxon>
        <taxon>Polaromonas</taxon>
    </lineage>
</organism>
<keyword evidence="10" id="KW-1185">Reference proteome</keyword>
<dbReference type="SMART" id="SM00283">
    <property type="entry name" value="MA"/>
    <property type="match status" value="1"/>
</dbReference>
<dbReference type="InterPro" id="IPR051310">
    <property type="entry name" value="MCP_chemotaxis"/>
</dbReference>
<dbReference type="Pfam" id="PF17201">
    <property type="entry name" value="Cache_3-Cache_2"/>
    <property type="match status" value="1"/>
</dbReference>
<feature type="transmembrane region" description="Helical" evidence="6">
    <location>
        <begin position="332"/>
        <end position="354"/>
    </location>
</feature>
<keyword evidence="6" id="KW-1133">Transmembrane helix</keyword>
<protein>
    <submittedName>
        <fullName evidence="9">Methyl-accepting chemotaxis protein III</fullName>
    </submittedName>
</protein>
<dbReference type="Gene3D" id="1.10.287.950">
    <property type="entry name" value="Methyl-accepting chemotaxis protein"/>
    <property type="match status" value="1"/>
</dbReference>
<sequence>MKTLMHSTPTHNGQAAAPPFVSLARSMTAVGIAVIVAVTLMLLGLFYALASVQQQRSAQEYANAKSEGIAQSLDVFDSTMQVSAINAFEIFRRKFEATLSYANEGQTDLINFSQPVSTSLTEVDSFTRDFPGGNATVFIAQGEDFRRITTSVKKENGDRAVGTLLDRKSAAYLPLRAGKRYIGRSFLFGRTFITIYDPILNAAGQMVGVLYVGLDISKQQAAFGEIAKQTQIFKTGGIYIVNPGATPADAKLVFHPTASGKKLSEVLPSQSDEWLARMTGPEMKWLDNAPLVFDLAQTGTHYASVAKSRETGWLVVAEVSASEVLADMYRQIALLAGFMAVAAVLLGVALFFFIRRTVRPLSLLSQQVQAIGEGDLSQPMQTSRRDELGVITRAVESMREGLVSLVGGVRLGTDTMATASGEIAAGNQDLSSRTEQQASSLEETAAAMEQLTITVKQNSDNAKQANQLAISASGVAVRGGDVVSLVVGTMGAINASSRKIVDIIGVIDGIAFQTNILALNAAVEAARAGEQGRGFAVVAAEVRSLAQRSAAAAKEIKTLIGDSVDKVGEGSKQVQDAGNTMNEIVTSVKRVTDIMAEIAAASQEQEQGIGQINQAITQMDQVTQQNAALVEEAAAAAQSLQEQAGQLSQMVSVFRLPRN</sequence>
<dbReference type="InterPro" id="IPR029151">
    <property type="entry name" value="Sensor-like_sf"/>
</dbReference>
<dbReference type="Pfam" id="PF00672">
    <property type="entry name" value="HAMP"/>
    <property type="match status" value="1"/>
</dbReference>
<proteinExistence type="inferred from homology"/>
<dbReference type="RefSeq" id="WP_238342646.1">
    <property type="nucleotide sequence ID" value="NZ_CP051461.1"/>
</dbReference>
<dbReference type="PROSITE" id="PS50111">
    <property type="entry name" value="CHEMOTAXIS_TRANSDUC_2"/>
    <property type="match status" value="1"/>
</dbReference>
<keyword evidence="6" id="KW-0472">Membrane</keyword>
<dbReference type="Gene3D" id="3.30.450.20">
    <property type="entry name" value="PAS domain"/>
    <property type="match status" value="1"/>
</dbReference>
<evidence type="ECO:0000313" key="10">
    <source>
        <dbReference type="Proteomes" id="UP000502041"/>
    </source>
</evidence>
<keyword evidence="6" id="KW-0812">Transmembrane</keyword>
<comment type="similarity">
    <text evidence="3">Belongs to the methyl-accepting chemotaxis (MCP) protein family.</text>
</comment>
<dbReference type="GO" id="GO:0007165">
    <property type="term" value="P:signal transduction"/>
    <property type="evidence" value="ECO:0007669"/>
    <property type="project" value="UniProtKB-KW"/>
</dbReference>
<dbReference type="CDD" id="cd06225">
    <property type="entry name" value="HAMP"/>
    <property type="match status" value="1"/>
</dbReference>
<keyword evidence="4" id="KW-0807">Transducer</keyword>
<dbReference type="EMBL" id="CP051461">
    <property type="protein sequence ID" value="QJC57646.1"/>
    <property type="molecule type" value="Genomic_DNA"/>
</dbReference>
<dbReference type="PANTHER" id="PTHR43531:SF14">
    <property type="entry name" value="METHYL-ACCEPTING CHEMOTAXIS PROTEIN I-RELATED"/>
    <property type="match status" value="1"/>
</dbReference>
<evidence type="ECO:0000313" key="9">
    <source>
        <dbReference type="EMBL" id="QJC57646.1"/>
    </source>
</evidence>
<dbReference type="PANTHER" id="PTHR43531">
    <property type="entry name" value="PROTEIN ICFG"/>
    <property type="match status" value="1"/>
</dbReference>
<dbReference type="GO" id="GO:0004888">
    <property type="term" value="F:transmembrane signaling receptor activity"/>
    <property type="evidence" value="ECO:0007669"/>
    <property type="project" value="InterPro"/>
</dbReference>
<evidence type="ECO:0000256" key="6">
    <source>
        <dbReference type="SAM" id="Phobius"/>
    </source>
</evidence>